<dbReference type="EMBL" id="AAMO01000015">
    <property type="protein sequence ID" value="EAQ01272.1"/>
    <property type="molecule type" value="Genomic_DNA"/>
</dbReference>
<gene>
    <name evidence="1" type="ORF">OB2597_18456</name>
</gene>
<dbReference type="Proteomes" id="UP000004318">
    <property type="component" value="Unassembled WGS sequence"/>
</dbReference>
<proteinExistence type="predicted"/>
<comment type="caution">
    <text evidence="1">The sequence shown here is derived from an EMBL/GenBank/DDBJ whole genome shotgun (WGS) entry which is preliminary data.</text>
</comment>
<name>A3U3D6_PSEBH</name>
<protein>
    <submittedName>
        <fullName evidence="1">Uncharacterized protein</fullName>
    </submittedName>
</protein>
<reference evidence="1 2" key="1">
    <citation type="journal article" date="2010" name="J. Bacteriol.">
        <title>Genome sequences of Oceanicola granulosus HTCC2516(T) and Oceanicola batsensis HTCC2597(TDelta).</title>
        <authorList>
            <person name="Thrash J.C."/>
            <person name="Cho J.C."/>
            <person name="Vergin K.L."/>
            <person name="Giovannoni S.J."/>
        </authorList>
    </citation>
    <scope>NUCLEOTIDE SEQUENCE [LARGE SCALE GENOMIC DNA]</scope>
    <source>
        <strain evidence="2">ATCC BAA-863 / DSM 15984 / KCTC 12145 / HTCC2597</strain>
    </source>
</reference>
<evidence type="ECO:0000313" key="2">
    <source>
        <dbReference type="Proteomes" id="UP000004318"/>
    </source>
</evidence>
<dbReference type="HOGENOM" id="CLU_3313649_0_0_5"/>
<sequence length="39" mass="4479">MECNFPSEFDARIVERLAGNRQVGETRLVGEQIKMLEVI</sequence>
<dbReference type="AlphaFoldDB" id="A3U3D6"/>
<organism evidence="1 2">
    <name type="scientific">Pseudooceanicola batsensis (strain ATCC BAA-863 / DSM 15984 / KCTC 12145 / HTCC2597)</name>
    <name type="common">Oceanicola batsensis</name>
    <dbReference type="NCBI Taxonomy" id="252305"/>
    <lineage>
        <taxon>Bacteria</taxon>
        <taxon>Pseudomonadati</taxon>
        <taxon>Pseudomonadota</taxon>
        <taxon>Alphaproteobacteria</taxon>
        <taxon>Rhodobacterales</taxon>
        <taxon>Paracoccaceae</taxon>
        <taxon>Pseudooceanicola</taxon>
    </lineage>
</organism>
<accession>A3U3D6</accession>
<keyword evidence="2" id="KW-1185">Reference proteome</keyword>
<evidence type="ECO:0000313" key="1">
    <source>
        <dbReference type="EMBL" id="EAQ01272.1"/>
    </source>
</evidence>